<protein>
    <recommendedName>
        <fullName evidence="7">Clathrin/coatomer adaptor adaptin-like N-terminal domain-containing protein</fullName>
    </recommendedName>
</protein>
<dbReference type="InterPro" id="IPR016024">
    <property type="entry name" value="ARM-type_fold"/>
</dbReference>
<evidence type="ECO:0000256" key="3">
    <source>
        <dbReference type="ARBA" id="ARBA00022448"/>
    </source>
</evidence>
<evidence type="ECO:0000256" key="5">
    <source>
        <dbReference type="ARBA" id="ARBA00023136"/>
    </source>
</evidence>
<dbReference type="AlphaFoldDB" id="A0A8H7UGH0"/>
<dbReference type="GO" id="GO:0030123">
    <property type="term" value="C:AP-3 adaptor complex"/>
    <property type="evidence" value="ECO:0007669"/>
    <property type="project" value="InterPro"/>
</dbReference>
<dbReference type="Pfam" id="PF01602">
    <property type="entry name" value="Adaptin_N"/>
    <property type="match status" value="1"/>
</dbReference>
<comment type="caution">
    <text evidence="8">The sequence shown here is derived from an EMBL/GenBank/DDBJ whole genome shotgun (WGS) entry which is preliminary data.</text>
</comment>
<feature type="region of interest" description="Disordered" evidence="6">
    <location>
        <begin position="283"/>
        <end position="312"/>
    </location>
</feature>
<dbReference type="GO" id="GO:0016192">
    <property type="term" value="P:vesicle-mediated transport"/>
    <property type="evidence" value="ECO:0007669"/>
    <property type="project" value="InterPro"/>
</dbReference>
<dbReference type="InterPro" id="IPR026740">
    <property type="entry name" value="AP3_beta"/>
</dbReference>
<dbReference type="Gene3D" id="1.25.10.10">
    <property type="entry name" value="Leucine-rich Repeat Variant"/>
    <property type="match status" value="1"/>
</dbReference>
<gene>
    <name evidence="8" type="ORF">INT43_000809</name>
</gene>
<dbReference type="InterPro" id="IPR011989">
    <property type="entry name" value="ARM-like"/>
</dbReference>
<reference evidence="8" key="1">
    <citation type="submission" date="2020-12" db="EMBL/GenBank/DDBJ databases">
        <title>Metabolic potential, ecology and presence of endohyphal bacteria is reflected in genomic diversity of Mucoromycotina.</title>
        <authorList>
            <person name="Muszewska A."/>
            <person name="Okrasinska A."/>
            <person name="Steczkiewicz K."/>
            <person name="Drgas O."/>
            <person name="Orlowska M."/>
            <person name="Perlinska-Lenart U."/>
            <person name="Aleksandrzak-Piekarczyk T."/>
            <person name="Szatraj K."/>
            <person name="Zielenkiewicz U."/>
            <person name="Pilsyk S."/>
            <person name="Malc E."/>
            <person name="Mieczkowski P."/>
            <person name="Kruszewska J.S."/>
            <person name="Biernat P."/>
            <person name="Pawlowska J."/>
        </authorList>
    </citation>
    <scope>NUCLEOTIDE SEQUENCE</scope>
    <source>
        <strain evidence="8">WA0000067209</strain>
    </source>
</reference>
<feature type="compositionally biased region" description="Acidic residues" evidence="6">
    <location>
        <begin position="778"/>
        <end position="803"/>
    </location>
</feature>
<dbReference type="EMBL" id="JAEPQZ010000002">
    <property type="protein sequence ID" value="KAG2184896.1"/>
    <property type="molecule type" value="Genomic_DNA"/>
</dbReference>
<comment type="subcellular location">
    <subcellularLocation>
        <location evidence="1">Endomembrane system</location>
    </subcellularLocation>
</comment>
<dbReference type="OrthoDB" id="10254310at2759"/>
<keyword evidence="4" id="KW-0653">Protein transport</keyword>
<evidence type="ECO:0000256" key="4">
    <source>
        <dbReference type="ARBA" id="ARBA00022927"/>
    </source>
</evidence>
<dbReference type="SUPFAM" id="SSF48371">
    <property type="entry name" value="ARM repeat"/>
    <property type="match status" value="1"/>
</dbReference>
<dbReference type="PANTHER" id="PTHR11134">
    <property type="entry name" value="ADAPTOR COMPLEX SUBUNIT BETA FAMILY MEMBER"/>
    <property type="match status" value="1"/>
</dbReference>
<organism evidence="8 9">
    <name type="scientific">Mortierella isabellina</name>
    <name type="common">Filamentous fungus</name>
    <name type="synonym">Umbelopsis isabellina</name>
    <dbReference type="NCBI Taxonomy" id="91625"/>
    <lineage>
        <taxon>Eukaryota</taxon>
        <taxon>Fungi</taxon>
        <taxon>Fungi incertae sedis</taxon>
        <taxon>Mucoromycota</taxon>
        <taxon>Mucoromycotina</taxon>
        <taxon>Umbelopsidomycetes</taxon>
        <taxon>Umbelopsidales</taxon>
        <taxon>Umbelopsidaceae</taxon>
        <taxon>Umbelopsis</taxon>
    </lineage>
</organism>
<evidence type="ECO:0000313" key="8">
    <source>
        <dbReference type="EMBL" id="KAG2184896.1"/>
    </source>
</evidence>
<keyword evidence="9" id="KW-1185">Reference proteome</keyword>
<dbReference type="PIRSF" id="PIRSF037096">
    <property type="entry name" value="AP3_complex_beta"/>
    <property type="match status" value="1"/>
</dbReference>
<evidence type="ECO:0000256" key="1">
    <source>
        <dbReference type="ARBA" id="ARBA00004308"/>
    </source>
</evidence>
<dbReference type="InterPro" id="IPR026739">
    <property type="entry name" value="AP_beta"/>
</dbReference>
<comment type="similarity">
    <text evidence="2">Belongs to the adaptor complexes large subunit family.</text>
</comment>
<feature type="compositionally biased region" description="Acidic residues" evidence="6">
    <location>
        <begin position="758"/>
        <end position="771"/>
    </location>
</feature>
<evidence type="ECO:0000256" key="2">
    <source>
        <dbReference type="ARBA" id="ARBA00006613"/>
    </source>
</evidence>
<evidence type="ECO:0000256" key="6">
    <source>
        <dbReference type="SAM" id="MobiDB-lite"/>
    </source>
</evidence>
<proteinExistence type="inferred from homology"/>
<keyword evidence="3" id="KW-0813">Transport</keyword>
<accession>A0A8H7UGH0</accession>
<evidence type="ECO:0000259" key="7">
    <source>
        <dbReference type="Pfam" id="PF01602"/>
    </source>
</evidence>
<dbReference type="Proteomes" id="UP000654370">
    <property type="component" value="Unassembled WGS sequence"/>
</dbReference>
<name>A0A8H7UGH0_MORIS</name>
<evidence type="ECO:0000313" key="9">
    <source>
        <dbReference type="Proteomes" id="UP000654370"/>
    </source>
</evidence>
<dbReference type="InterPro" id="IPR002553">
    <property type="entry name" value="Clathrin/coatomer_adapt-like_N"/>
</dbReference>
<dbReference type="GO" id="GO:0006886">
    <property type="term" value="P:intracellular protein transport"/>
    <property type="evidence" value="ECO:0007669"/>
    <property type="project" value="InterPro"/>
</dbReference>
<feature type="region of interest" description="Disordered" evidence="6">
    <location>
        <begin position="756"/>
        <end position="812"/>
    </location>
</feature>
<feature type="domain" description="Clathrin/coatomer adaptor adaptin-like N-terminal" evidence="7">
    <location>
        <begin position="50"/>
        <end position="606"/>
    </location>
</feature>
<dbReference type="GO" id="GO:0012505">
    <property type="term" value="C:endomembrane system"/>
    <property type="evidence" value="ECO:0007669"/>
    <property type="project" value="UniProtKB-SubCell"/>
</dbReference>
<sequence length="812" mass="90973">MAEYISKAMSFAENAAKLSQKVSQGLVDNAIEIGIQGGDAGSQYFDTSEEKMRNIRRQLDSRNDREKLDGLKRLIAMISKGRDVSEFFPDVVKNVVSQNIEIRKLVYIYLLRYAEQEPDLALLSINTFQKDLGDKNQIIRAMALRVMSGIRVPVISPIVLLGIKKCAADMSPYVRKTAAHAIPKCYSLDPTQEDSLIEVISSLLKDRSAIVIGSTVMAFNEVCPDRFDLVHTYYRKLCHMLSDLDEWGQISVLDLLLHYGRNQFTNPNPNGIKMPKDISEKRSQKAFYSDSSDNSSADEESHSEQEQDDDAAEVELDEDHSLLLKSCLPLLQSRNSGVVLAVARIYFHLAPSQEAQHLAKPLVRLLRSHRELQYVILTNIATMACSRPYLFHGYLSQFYVRSTDPVFIRNTKLDILTAIVTEQNINSILGELQQYVKSPNKDFVASTIQAIGKCAMTVPDMANRCLKGLMKLLTSSNDLVVAESVSVIKRLLQIRGDDNKLSIIRLAKLLDTTTVPVARANIFWLVGQYAENIDTVAPDILRKAVKGFADEHDIVKTQILTLSAKLTCLNPGHETISLLNQYVLNLARYDLNYDTRDRARLLRSLTLPATAQIEQSSDGTGVLQTHLKQILLSEKEPPVLESDMQDRADFTLGSLSMMVKHTLTGYEAIPDYPEEQPDPSVRDVEEDFFNSVGPARIVEQGFGSDSFESRYRNGSGHSSASTALSGFEARGFSVVHSQTPKAKKIGNDYDLDAFYNESSEEEELDSEEESELTSSEAESSEEEEDDSEEEEAVSEESSDDLYETPEKRPLRR</sequence>
<keyword evidence="5" id="KW-0472">Membrane</keyword>